<dbReference type="InterPro" id="IPR036388">
    <property type="entry name" value="WH-like_DNA-bd_sf"/>
</dbReference>
<dbReference type="SMART" id="SM00895">
    <property type="entry name" value="FCD"/>
    <property type="match status" value="1"/>
</dbReference>
<evidence type="ECO:0000256" key="3">
    <source>
        <dbReference type="ARBA" id="ARBA00023163"/>
    </source>
</evidence>
<evidence type="ECO:0000313" key="5">
    <source>
        <dbReference type="EMBL" id="MBR0665973.1"/>
    </source>
</evidence>
<dbReference type="InterPro" id="IPR000524">
    <property type="entry name" value="Tscrpt_reg_HTH_GntR"/>
</dbReference>
<dbReference type="PANTHER" id="PTHR43537">
    <property type="entry name" value="TRANSCRIPTIONAL REGULATOR, GNTR FAMILY"/>
    <property type="match status" value="1"/>
</dbReference>
<keyword evidence="2" id="KW-0238">DNA-binding</keyword>
<proteinExistence type="predicted"/>
<dbReference type="InterPro" id="IPR036390">
    <property type="entry name" value="WH_DNA-bd_sf"/>
</dbReference>
<dbReference type="SUPFAM" id="SSF48008">
    <property type="entry name" value="GntR ligand-binding domain-like"/>
    <property type="match status" value="1"/>
</dbReference>
<keyword evidence="6" id="KW-1185">Reference proteome</keyword>
<sequence length="215" mass="23764">MKIASREKRPLALELAMIIRGGGYRAGEWLRQIDLEQRLGANRFEVRTALAELALRGTVEHVPNRGFRVAEHDRERLRQLLDIRALLEVEAAVTALPRIDAAALEALERLAAAFERAAAEGTRAEQSATNVAFHDGLYGHTPNRALGELVTEMRDRARLWPVALWPSTAALRRSVESHRRILDAIHARDAGALAAAVRDHILRSAANDPAVDTIS</sequence>
<evidence type="ECO:0000256" key="2">
    <source>
        <dbReference type="ARBA" id="ARBA00023125"/>
    </source>
</evidence>
<dbReference type="Gene3D" id="1.10.10.10">
    <property type="entry name" value="Winged helix-like DNA-binding domain superfamily/Winged helix DNA-binding domain"/>
    <property type="match status" value="1"/>
</dbReference>
<comment type="caution">
    <text evidence="5">The sequence shown here is derived from an EMBL/GenBank/DDBJ whole genome shotgun (WGS) entry which is preliminary data.</text>
</comment>
<dbReference type="EMBL" id="JAAGBB010000019">
    <property type="protein sequence ID" value="MBR0665973.1"/>
    <property type="molecule type" value="Genomic_DNA"/>
</dbReference>
<evidence type="ECO:0000256" key="1">
    <source>
        <dbReference type="ARBA" id="ARBA00023015"/>
    </source>
</evidence>
<dbReference type="PROSITE" id="PS50949">
    <property type="entry name" value="HTH_GNTR"/>
    <property type="match status" value="1"/>
</dbReference>
<keyword evidence="1" id="KW-0805">Transcription regulation</keyword>
<reference evidence="6" key="1">
    <citation type="journal article" date="2021" name="Syst. Appl. Microbiol.">
        <title>Roseomonas hellenica sp. nov., isolated from roots of wild-growing Alkanna tinctoria.</title>
        <authorList>
            <person name="Rat A."/>
            <person name="Naranjo H.D."/>
            <person name="Lebbe L."/>
            <person name="Cnockaert M."/>
            <person name="Krigas N."/>
            <person name="Grigoriadou K."/>
            <person name="Maloupa E."/>
            <person name="Willems A."/>
        </authorList>
    </citation>
    <scope>NUCLEOTIDE SEQUENCE [LARGE SCALE GENOMIC DNA]</scope>
    <source>
        <strain evidence="6">LMG 31523</strain>
    </source>
</reference>
<dbReference type="InterPro" id="IPR011711">
    <property type="entry name" value="GntR_C"/>
</dbReference>
<keyword evidence="3" id="KW-0804">Transcription</keyword>
<dbReference type="PANTHER" id="PTHR43537:SF5">
    <property type="entry name" value="UXU OPERON TRANSCRIPTIONAL REGULATOR"/>
    <property type="match status" value="1"/>
</dbReference>
<dbReference type="SUPFAM" id="SSF46785">
    <property type="entry name" value="Winged helix' DNA-binding domain"/>
    <property type="match status" value="1"/>
</dbReference>
<dbReference type="Pfam" id="PF07729">
    <property type="entry name" value="FCD"/>
    <property type="match status" value="1"/>
</dbReference>
<dbReference type="Pfam" id="PF00392">
    <property type="entry name" value="GntR"/>
    <property type="match status" value="1"/>
</dbReference>
<protein>
    <submittedName>
        <fullName evidence="5">GntR family transcriptional regulator</fullName>
    </submittedName>
</protein>
<dbReference type="Proteomes" id="UP001196870">
    <property type="component" value="Unassembled WGS sequence"/>
</dbReference>
<name>A0ABS5F088_9PROT</name>
<organism evidence="5 6">
    <name type="scientific">Plastoroseomonas hellenica</name>
    <dbReference type="NCBI Taxonomy" id="2687306"/>
    <lineage>
        <taxon>Bacteria</taxon>
        <taxon>Pseudomonadati</taxon>
        <taxon>Pseudomonadota</taxon>
        <taxon>Alphaproteobacteria</taxon>
        <taxon>Acetobacterales</taxon>
        <taxon>Acetobacteraceae</taxon>
        <taxon>Plastoroseomonas</taxon>
    </lineage>
</organism>
<dbReference type="RefSeq" id="WP_211853645.1">
    <property type="nucleotide sequence ID" value="NZ_JAAGBB010000019.1"/>
</dbReference>
<dbReference type="Gene3D" id="1.20.120.530">
    <property type="entry name" value="GntR ligand-binding domain-like"/>
    <property type="match status" value="1"/>
</dbReference>
<gene>
    <name evidence="5" type="ORF">GXW71_16560</name>
</gene>
<evidence type="ECO:0000259" key="4">
    <source>
        <dbReference type="PROSITE" id="PS50949"/>
    </source>
</evidence>
<feature type="domain" description="HTH gntR-type" evidence="4">
    <location>
        <begin position="5"/>
        <end position="72"/>
    </location>
</feature>
<dbReference type="InterPro" id="IPR008920">
    <property type="entry name" value="TF_FadR/GntR_C"/>
</dbReference>
<accession>A0ABS5F088</accession>
<evidence type="ECO:0000313" key="6">
    <source>
        <dbReference type="Proteomes" id="UP001196870"/>
    </source>
</evidence>